<proteinExistence type="predicted"/>
<dbReference type="PANTHER" id="PTHR24273">
    <property type="entry name" value="FI04643P-RELATED"/>
    <property type="match status" value="1"/>
</dbReference>
<evidence type="ECO:0000313" key="4">
    <source>
        <dbReference type="Proteomes" id="UP000650467"/>
    </source>
</evidence>
<evidence type="ECO:0000259" key="2">
    <source>
        <dbReference type="PROSITE" id="PS50825"/>
    </source>
</evidence>
<dbReference type="NCBIfam" id="NF038114">
    <property type="entry name" value="rightmost"/>
    <property type="match status" value="1"/>
</dbReference>
<reference evidence="3" key="1">
    <citation type="journal article" date="2020" name="bioRxiv">
        <title>Comparative genomics of Chlamydomonas.</title>
        <authorList>
            <person name="Craig R.J."/>
            <person name="Hasan A.R."/>
            <person name="Ness R.W."/>
            <person name="Keightley P.D."/>
        </authorList>
    </citation>
    <scope>NUCLEOTIDE SEQUENCE</scope>
    <source>
        <strain evidence="3">SAG 7.73</strain>
    </source>
</reference>
<gene>
    <name evidence="3" type="ORF">HXX76_014886</name>
</gene>
<dbReference type="PROSITE" id="PS50825">
    <property type="entry name" value="HYR"/>
    <property type="match status" value="1"/>
</dbReference>
<sequence>MVEKFIPVAIPPQLDSFACTLNVPDGFQGSTAPIGTYPTAEVTVSTVDGGCQIAWDNAARNLKDKMPVPVRITAAPFEGATHRTDLDIILELVDKTTAPTVTATFGGSAIAETDLIKFTLDTANTVTFTITDPDVGATVYVASATIPSSYGATLAPRGPPASSLSPVLTYTPTSGHPKTGVIQVIAFDNTNLQGTFSFQYTIDNTPPVIAVPGTLTLEASGPSGAVGDFVVTATDDVDVSVTPTCDYDSGATFPVGLPVGTTTVSCTATDRAGNTGTASFQVIVQDTKAPKIVGTPADISVTGTNAAGAVVTYTPPTASDLVDGPVGVTCTPASGTVFGYTPTTVTCTATDAHTNTATTTFQVTVAQCAFVGFRPPLSSSPDAVQTVTATQTVPVKWSVGGDYGMILASGPLLTPYLTRVDCTSWSSAGVDQTGVPAPTDMSSLLQYDPTSTQYQLNYQLKGKVFGGKCYTLTFIFNICPTVKHVIKLSVK</sequence>
<accession>A0A835SNK0</accession>
<dbReference type="Proteomes" id="UP000650467">
    <property type="component" value="Unassembled WGS sequence"/>
</dbReference>
<dbReference type="InterPro" id="IPR013783">
    <property type="entry name" value="Ig-like_fold"/>
</dbReference>
<comment type="caution">
    <text evidence="3">The sequence shown here is derived from an EMBL/GenBank/DDBJ whole genome shotgun (WGS) entry which is preliminary data.</text>
</comment>
<dbReference type="Gene3D" id="2.60.40.10">
    <property type="entry name" value="Immunoglobulins"/>
    <property type="match status" value="1"/>
</dbReference>
<evidence type="ECO:0000313" key="3">
    <source>
        <dbReference type="EMBL" id="KAG2423945.1"/>
    </source>
</evidence>
<dbReference type="AlphaFoldDB" id="A0A835SNK0"/>
<keyword evidence="4" id="KW-1185">Reference proteome</keyword>
<dbReference type="PANTHER" id="PTHR24273:SF32">
    <property type="entry name" value="HYALIN"/>
    <property type="match status" value="1"/>
</dbReference>
<dbReference type="InterPro" id="IPR003410">
    <property type="entry name" value="HYR_dom"/>
</dbReference>
<dbReference type="OrthoDB" id="6515930at2759"/>
<protein>
    <recommendedName>
        <fullName evidence="2">HYR domain-containing protein</fullName>
    </recommendedName>
</protein>
<organism evidence="3 4">
    <name type="scientific">Chlamydomonas incerta</name>
    <dbReference type="NCBI Taxonomy" id="51695"/>
    <lineage>
        <taxon>Eukaryota</taxon>
        <taxon>Viridiplantae</taxon>
        <taxon>Chlorophyta</taxon>
        <taxon>core chlorophytes</taxon>
        <taxon>Chlorophyceae</taxon>
        <taxon>CS clade</taxon>
        <taxon>Chlamydomonadales</taxon>
        <taxon>Chlamydomonadaceae</taxon>
        <taxon>Chlamydomonas</taxon>
    </lineage>
</organism>
<dbReference type="EMBL" id="JAEHOC010000071">
    <property type="protein sequence ID" value="KAG2423945.1"/>
    <property type="molecule type" value="Genomic_DNA"/>
</dbReference>
<feature type="domain" description="HYR" evidence="2">
    <location>
        <begin position="285"/>
        <end position="367"/>
    </location>
</feature>
<dbReference type="Pfam" id="PF02494">
    <property type="entry name" value="HYR"/>
    <property type="match status" value="2"/>
</dbReference>
<keyword evidence="1" id="KW-0677">Repeat</keyword>
<name>A0A835SNK0_CHLIN</name>
<evidence type="ECO:0000256" key="1">
    <source>
        <dbReference type="ARBA" id="ARBA00022737"/>
    </source>
</evidence>